<evidence type="ECO:0000256" key="4">
    <source>
        <dbReference type="ARBA" id="ARBA00023136"/>
    </source>
</evidence>
<accession>A0AAF0J7Y3</accession>
<dbReference type="GO" id="GO:0016020">
    <property type="term" value="C:membrane"/>
    <property type="evidence" value="ECO:0007669"/>
    <property type="project" value="UniProtKB-SubCell"/>
</dbReference>
<keyword evidence="7" id="KW-1185">Reference proteome</keyword>
<evidence type="ECO:0000313" key="6">
    <source>
        <dbReference type="EMBL" id="WFD36209.1"/>
    </source>
</evidence>
<evidence type="ECO:0000256" key="2">
    <source>
        <dbReference type="ARBA" id="ARBA00022692"/>
    </source>
</evidence>
<dbReference type="GO" id="GO:0005737">
    <property type="term" value="C:cytoplasm"/>
    <property type="evidence" value="ECO:0007669"/>
    <property type="project" value="UniProtKB-ARBA"/>
</dbReference>
<dbReference type="GO" id="GO:0012505">
    <property type="term" value="C:endomembrane system"/>
    <property type="evidence" value="ECO:0007669"/>
    <property type="project" value="UniProtKB-ARBA"/>
</dbReference>
<gene>
    <name evidence="6" type="ORF">MCUN1_003086</name>
</gene>
<keyword evidence="4 5" id="KW-0472">Membrane</keyword>
<comment type="subcellular location">
    <subcellularLocation>
        <location evidence="1">Membrane</location>
        <topology evidence="1">Multi-pass membrane protein</topology>
    </subcellularLocation>
</comment>
<keyword evidence="3 5" id="KW-1133">Transmembrane helix</keyword>
<evidence type="ECO:0000256" key="3">
    <source>
        <dbReference type="ARBA" id="ARBA00022989"/>
    </source>
</evidence>
<reference evidence="6" key="1">
    <citation type="submission" date="2023-03" db="EMBL/GenBank/DDBJ databases">
        <title>Mating type loci evolution in Malassezia.</title>
        <authorList>
            <person name="Coelho M.A."/>
        </authorList>
    </citation>
    <scope>NUCLEOTIDE SEQUENCE</scope>
    <source>
        <strain evidence="6">CBS 11721</strain>
    </source>
</reference>
<proteinExistence type="predicted"/>
<evidence type="ECO:0000313" key="7">
    <source>
        <dbReference type="Proteomes" id="UP001219933"/>
    </source>
</evidence>
<keyword evidence="2 5" id="KW-0812">Transmembrane</keyword>
<name>A0AAF0J7Y3_9BASI</name>
<sequence length="118" mass="12588">MPAWARGNAGAAAATPLNAQTQPAAAEESLWSYFSSGLSGYVPLRSADRSSEEEAFLSLSHWERLLGFFACMAGSALCFTFSLFFLAPPILALRPHKFALAFSLASLLFLLGCVCCAC</sequence>
<evidence type="ECO:0000256" key="5">
    <source>
        <dbReference type="SAM" id="Phobius"/>
    </source>
</evidence>
<evidence type="ECO:0008006" key="8">
    <source>
        <dbReference type="Google" id="ProtNLM"/>
    </source>
</evidence>
<dbReference type="GO" id="GO:0016192">
    <property type="term" value="P:vesicle-mediated transport"/>
    <property type="evidence" value="ECO:0007669"/>
    <property type="project" value="InterPro"/>
</dbReference>
<dbReference type="AlphaFoldDB" id="A0AAF0J7Y3"/>
<dbReference type="Proteomes" id="UP001219933">
    <property type="component" value="Chromosome 4"/>
</dbReference>
<protein>
    <recommendedName>
        <fullName evidence="8">Vesicle transport protein</fullName>
    </recommendedName>
</protein>
<dbReference type="EMBL" id="CP119880">
    <property type="protein sequence ID" value="WFD36209.1"/>
    <property type="molecule type" value="Genomic_DNA"/>
</dbReference>
<dbReference type="InterPro" id="IPR007305">
    <property type="entry name" value="Vesicle_transpt_Got1/SFT2"/>
</dbReference>
<feature type="transmembrane region" description="Helical" evidence="5">
    <location>
        <begin position="98"/>
        <end position="117"/>
    </location>
</feature>
<feature type="transmembrane region" description="Helical" evidence="5">
    <location>
        <begin position="65"/>
        <end position="86"/>
    </location>
</feature>
<organism evidence="6 7">
    <name type="scientific">Malassezia cuniculi</name>
    <dbReference type="NCBI Taxonomy" id="948313"/>
    <lineage>
        <taxon>Eukaryota</taxon>
        <taxon>Fungi</taxon>
        <taxon>Dikarya</taxon>
        <taxon>Basidiomycota</taxon>
        <taxon>Ustilaginomycotina</taxon>
        <taxon>Malasseziomycetes</taxon>
        <taxon>Malasseziales</taxon>
        <taxon>Malasseziaceae</taxon>
        <taxon>Malassezia</taxon>
    </lineage>
</organism>
<evidence type="ECO:0000256" key="1">
    <source>
        <dbReference type="ARBA" id="ARBA00004141"/>
    </source>
</evidence>
<dbReference type="Pfam" id="PF04178">
    <property type="entry name" value="Got1"/>
    <property type="match status" value="1"/>
</dbReference>